<keyword evidence="3" id="KW-0472">Membrane</keyword>
<proteinExistence type="predicted"/>
<evidence type="ECO:0000256" key="2">
    <source>
        <dbReference type="SAM" id="MobiDB-lite"/>
    </source>
</evidence>
<feature type="transmembrane region" description="Helical" evidence="3">
    <location>
        <begin position="84"/>
        <end position="105"/>
    </location>
</feature>
<evidence type="ECO:0000256" key="1">
    <source>
        <dbReference type="SAM" id="Coils"/>
    </source>
</evidence>
<protein>
    <submittedName>
        <fullName evidence="4">Uncharacterized protein</fullName>
    </submittedName>
</protein>
<keyword evidence="3" id="KW-0812">Transmembrane</keyword>
<accession>A0A831U2C3</accession>
<dbReference type="AlphaFoldDB" id="A0A831U2C3"/>
<feature type="compositionally biased region" description="Basic and acidic residues" evidence="2">
    <location>
        <begin position="110"/>
        <end position="120"/>
    </location>
</feature>
<keyword evidence="3" id="KW-1133">Transmembrane helix</keyword>
<dbReference type="EMBL" id="DSHZ01000081">
    <property type="protein sequence ID" value="HEO41579.1"/>
    <property type="molecule type" value="Genomic_DNA"/>
</dbReference>
<reference evidence="4" key="1">
    <citation type="journal article" date="2020" name="mSystems">
        <title>Genome- and Community-Level Interaction Insights into Carbon Utilization and Element Cycling Functions of Hydrothermarchaeota in Hydrothermal Sediment.</title>
        <authorList>
            <person name="Zhou Z."/>
            <person name="Liu Y."/>
            <person name="Xu W."/>
            <person name="Pan J."/>
            <person name="Luo Z.H."/>
            <person name="Li M."/>
        </authorList>
    </citation>
    <scope>NUCLEOTIDE SEQUENCE [LARGE SCALE GENOMIC DNA]</scope>
    <source>
        <strain evidence="4">SpSt-189</strain>
    </source>
</reference>
<sequence length="138" mass="14787">MKRWLYPLLALAILVLLVLAGYWAYASYRALSDRVAALEAQVRAHEATLRSLAQRLSKVEEEAFQAPGPPLSLPETPGAGGAPAWPYLVGGVAVALLLYLLLGLVRKRAPEKGPKEKAEEPPDPGVARMEGEGAPPQP</sequence>
<evidence type="ECO:0000256" key="3">
    <source>
        <dbReference type="SAM" id="Phobius"/>
    </source>
</evidence>
<organism evidence="4">
    <name type="scientific">Thermus islandicus</name>
    <dbReference type="NCBI Taxonomy" id="540988"/>
    <lineage>
        <taxon>Bacteria</taxon>
        <taxon>Thermotogati</taxon>
        <taxon>Deinococcota</taxon>
        <taxon>Deinococci</taxon>
        <taxon>Thermales</taxon>
        <taxon>Thermaceae</taxon>
        <taxon>Thermus</taxon>
    </lineage>
</organism>
<feature type="coiled-coil region" evidence="1">
    <location>
        <begin position="28"/>
        <end position="62"/>
    </location>
</feature>
<gene>
    <name evidence="4" type="ORF">ENP09_01565</name>
</gene>
<feature type="region of interest" description="Disordered" evidence="2">
    <location>
        <begin position="110"/>
        <end position="138"/>
    </location>
</feature>
<comment type="caution">
    <text evidence="4">The sequence shown here is derived from an EMBL/GenBank/DDBJ whole genome shotgun (WGS) entry which is preliminary data.</text>
</comment>
<keyword evidence="1" id="KW-0175">Coiled coil</keyword>
<name>A0A831U2C3_9DEIN</name>
<evidence type="ECO:0000313" key="4">
    <source>
        <dbReference type="EMBL" id="HEO41579.1"/>
    </source>
</evidence>